<dbReference type="Proteomes" id="UP000588112">
    <property type="component" value="Unassembled WGS sequence"/>
</dbReference>
<dbReference type="AlphaFoldDB" id="A0A7W8Z3Y9"/>
<dbReference type="InterPro" id="IPR025302">
    <property type="entry name" value="DrrA1/2-like_C"/>
</dbReference>
<evidence type="ECO:0000256" key="6">
    <source>
        <dbReference type="ARBA" id="ARBA00022967"/>
    </source>
</evidence>
<keyword evidence="7" id="KW-0472">Membrane</keyword>
<dbReference type="EMBL" id="JACHBR010000001">
    <property type="protein sequence ID" value="MBB5626981.1"/>
    <property type="molecule type" value="Genomic_DNA"/>
</dbReference>
<dbReference type="PANTHER" id="PTHR42711">
    <property type="entry name" value="ABC TRANSPORTER ATP-BINDING PROTEIN"/>
    <property type="match status" value="1"/>
</dbReference>
<dbReference type="Pfam" id="PF00005">
    <property type="entry name" value="ABC_tran"/>
    <property type="match status" value="1"/>
</dbReference>
<dbReference type="InterPro" id="IPR017871">
    <property type="entry name" value="ABC_transporter-like_CS"/>
</dbReference>
<dbReference type="Pfam" id="PF13732">
    <property type="entry name" value="DrrA1-3_C"/>
    <property type="match status" value="1"/>
</dbReference>
<dbReference type="GO" id="GO:0005886">
    <property type="term" value="C:plasma membrane"/>
    <property type="evidence" value="ECO:0007669"/>
    <property type="project" value="UniProtKB-SubCell"/>
</dbReference>
<dbReference type="PROSITE" id="PS50893">
    <property type="entry name" value="ABC_TRANSPORTER_2"/>
    <property type="match status" value="1"/>
</dbReference>
<reference evidence="11 12" key="1">
    <citation type="submission" date="2020-08" db="EMBL/GenBank/DDBJ databases">
        <title>Sequencing the genomes of 1000 actinobacteria strains.</title>
        <authorList>
            <person name="Klenk H.-P."/>
        </authorList>
    </citation>
    <scope>NUCLEOTIDE SEQUENCE [LARGE SCALE GENOMIC DNA]</scope>
    <source>
        <strain evidence="11 12">DSM 45790</strain>
    </source>
</reference>
<dbReference type="SUPFAM" id="SSF52540">
    <property type="entry name" value="P-loop containing nucleoside triphosphate hydrolases"/>
    <property type="match status" value="1"/>
</dbReference>
<evidence type="ECO:0000256" key="9">
    <source>
        <dbReference type="ARBA" id="ARBA00049985"/>
    </source>
</evidence>
<feature type="domain" description="ABC transporter" evidence="10">
    <location>
        <begin position="6"/>
        <end position="236"/>
    </location>
</feature>
<dbReference type="RefSeq" id="WP_184611310.1">
    <property type="nucleotide sequence ID" value="NZ_BOOS01000069.1"/>
</dbReference>
<dbReference type="PANTHER" id="PTHR42711:SF19">
    <property type="entry name" value="DOXORUBICIN RESISTANCE ATP-BINDING PROTEIN DRRA"/>
    <property type="match status" value="1"/>
</dbReference>
<dbReference type="FunFam" id="3.40.50.300:FF:000589">
    <property type="entry name" value="ABC transporter, ATP-binding subunit"/>
    <property type="match status" value="1"/>
</dbReference>
<keyword evidence="5 11" id="KW-0067">ATP-binding</keyword>
<evidence type="ECO:0000256" key="3">
    <source>
        <dbReference type="ARBA" id="ARBA00022475"/>
    </source>
</evidence>
<keyword evidence="2" id="KW-0813">Transport</keyword>
<dbReference type="SMART" id="SM00382">
    <property type="entry name" value="AAA"/>
    <property type="match status" value="1"/>
</dbReference>
<comment type="similarity">
    <text evidence="9">Belongs to the ABC transporter superfamily. Drug exporter-1 (DrugE1) (TC 3.A.1.105) family.</text>
</comment>
<gene>
    <name evidence="11" type="ORF">BJ981_002680</name>
</gene>
<evidence type="ECO:0000259" key="10">
    <source>
        <dbReference type="PROSITE" id="PS50893"/>
    </source>
</evidence>
<keyword evidence="8" id="KW-0046">Antibiotic resistance</keyword>
<dbReference type="GO" id="GO:0043215">
    <property type="term" value="P:daunorubicin transport"/>
    <property type="evidence" value="ECO:0007669"/>
    <property type="project" value="InterPro"/>
</dbReference>
<dbReference type="PROSITE" id="PS00211">
    <property type="entry name" value="ABC_TRANSPORTER_1"/>
    <property type="match status" value="1"/>
</dbReference>
<organism evidence="11 12">
    <name type="scientific">Sphaerisporangium krabiense</name>
    <dbReference type="NCBI Taxonomy" id="763782"/>
    <lineage>
        <taxon>Bacteria</taxon>
        <taxon>Bacillati</taxon>
        <taxon>Actinomycetota</taxon>
        <taxon>Actinomycetes</taxon>
        <taxon>Streptosporangiales</taxon>
        <taxon>Streptosporangiaceae</taxon>
        <taxon>Sphaerisporangium</taxon>
    </lineage>
</organism>
<dbReference type="GO" id="GO:0046677">
    <property type="term" value="P:response to antibiotic"/>
    <property type="evidence" value="ECO:0007669"/>
    <property type="project" value="UniProtKB-KW"/>
</dbReference>
<comment type="subcellular location">
    <subcellularLocation>
        <location evidence="1">Cell membrane</location>
        <topology evidence="1">Peripheral membrane protein</topology>
        <orientation evidence="1">Cytoplasmic side</orientation>
    </subcellularLocation>
</comment>
<protein>
    <submittedName>
        <fullName evidence="11">ABC-2 type transport system ATP-binding protein</fullName>
    </submittedName>
</protein>
<dbReference type="InterPro" id="IPR050763">
    <property type="entry name" value="ABC_transporter_ATP-binding"/>
</dbReference>
<evidence type="ECO:0000313" key="11">
    <source>
        <dbReference type="EMBL" id="MBB5626981.1"/>
    </source>
</evidence>
<evidence type="ECO:0000256" key="7">
    <source>
        <dbReference type="ARBA" id="ARBA00023136"/>
    </source>
</evidence>
<dbReference type="InterPro" id="IPR005894">
    <property type="entry name" value="DrrA"/>
</dbReference>
<comment type="caution">
    <text evidence="11">The sequence shown here is derived from an EMBL/GenBank/DDBJ whole genome shotgun (WGS) entry which is preliminary data.</text>
</comment>
<dbReference type="InterPro" id="IPR003439">
    <property type="entry name" value="ABC_transporter-like_ATP-bd"/>
</dbReference>
<evidence type="ECO:0000256" key="1">
    <source>
        <dbReference type="ARBA" id="ARBA00004413"/>
    </source>
</evidence>
<dbReference type="GO" id="GO:1900753">
    <property type="term" value="P:doxorubicin transport"/>
    <property type="evidence" value="ECO:0007669"/>
    <property type="project" value="InterPro"/>
</dbReference>
<evidence type="ECO:0000256" key="2">
    <source>
        <dbReference type="ARBA" id="ARBA00022448"/>
    </source>
</evidence>
<keyword evidence="4" id="KW-0547">Nucleotide-binding</keyword>
<evidence type="ECO:0000256" key="5">
    <source>
        <dbReference type="ARBA" id="ARBA00022840"/>
    </source>
</evidence>
<accession>A0A7W8Z3Y9</accession>
<evidence type="ECO:0000313" key="12">
    <source>
        <dbReference type="Proteomes" id="UP000588112"/>
    </source>
</evidence>
<dbReference type="Gene3D" id="3.40.50.300">
    <property type="entry name" value="P-loop containing nucleotide triphosphate hydrolases"/>
    <property type="match status" value="1"/>
</dbReference>
<proteinExistence type="inferred from homology"/>
<keyword evidence="12" id="KW-1185">Reference proteome</keyword>
<keyword evidence="3" id="KW-1003">Cell membrane</keyword>
<dbReference type="GO" id="GO:0016887">
    <property type="term" value="F:ATP hydrolysis activity"/>
    <property type="evidence" value="ECO:0007669"/>
    <property type="project" value="InterPro"/>
</dbReference>
<dbReference type="InterPro" id="IPR027417">
    <property type="entry name" value="P-loop_NTPase"/>
</dbReference>
<dbReference type="InterPro" id="IPR003593">
    <property type="entry name" value="AAA+_ATPase"/>
</dbReference>
<evidence type="ECO:0000256" key="4">
    <source>
        <dbReference type="ARBA" id="ARBA00022741"/>
    </source>
</evidence>
<dbReference type="GO" id="GO:0005524">
    <property type="term" value="F:ATP binding"/>
    <property type="evidence" value="ECO:0007669"/>
    <property type="project" value="UniProtKB-KW"/>
</dbReference>
<evidence type="ECO:0000256" key="8">
    <source>
        <dbReference type="ARBA" id="ARBA00023251"/>
    </source>
</evidence>
<dbReference type="NCBIfam" id="TIGR01188">
    <property type="entry name" value="drrA"/>
    <property type="match status" value="1"/>
</dbReference>
<sequence length="319" mass="33858">MDASAVTATGLRKRFKKTEALRGLDLEVPSGTVFGLLGPNGSGKTTTVKILTTLLRPDAGTVRVAGFDALRRPAEVRARIGLAGQSTAIDEQLSGRENLEMVGRLYHLPSRVARERAAGLLERFALADTGKRLVSTYSGGMRRRLDLAAGVFAAPPVLFLDEPTTGLDPRRRSEMWSLIGELVAEGTTVLLTTQYLEEADRLADHVAVMDHGKVIASGTPAELKRSVGGEWVDVVVSDAARLRDAAMALERVTGGASRTDDTALRVSVPVTGPGGAALTAALRALDDEGVPVADIALRRPTLDEVFLHLTRESDSAATS</sequence>
<name>A0A7W8Z3Y9_9ACTN</name>
<keyword evidence="6" id="KW-1278">Translocase</keyword>